<feature type="region of interest" description="Disordered" evidence="1">
    <location>
        <begin position="114"/>
        <end position="161"/>
    </location>
</feature>
<dbReference type="Proteomes" id="UP000324222">
    <property type="component" value="Unassembled WGS sequence"/>
</dbReference>
<feature type="compositionally biased region" description="Polar residues" evidence="1">
    <location>
        <begin position="1"/>
        <end position="10"/>
    </location>
</feature>
<reference evidence="2 3" key="1">
    <citation type="submission" date="2019-05" db="EMBL/GenBank/DDBJ databases">
        <title>Another draft genome of Portunus trituberculatus and its Hox gene families provides insights of decapod evolution.</title>
        <authorList>
            <person name="Jeong J.-H."/>
            <person name="Song I."/>
            <person name="Kim S."/>
            <person name="Choi T."/>
            <person name="Kim D."/>
            <person name="Ryu S."/>
            <person name="Kim W."/>
        </authorList>
    </citation>
    <scope>NUCLEOTIDE SEQUENCE [LARGE SCALE GENOMIC DNA]</scope>
    <source>
        <tissue evidence="2">Muscle</tissue>
    </source>
</reference>
<accession>A0A5B7EBU2</accession>
<dbReference type="EMBL" id="VSRR010002347">
    <property type="protein sequence ID" value="MPC30998.1"/>
    <property type="molecule type" value="Genomic_DNA"/>
</dbReference>
<evidence type="ECO:0000313" key="2">
    <source>
        <dbReference type="EMBL" id="MPC30998.1"/>
    </source>
</evidence>
<comment type="caution">
    <text evidence="2">The sequence shown here is derived from an EMBL/GenBank/DDBJ whole genome shotgun (WGS) entry which is preliminary data.</text>
</comment>
<dbReference type="AlphaFoldDB" id="A0A5B7EBU2"/>
<name>A0A5B7EBU2_PORTR</name>
<organism evidence="2 3">
    <name type="scientific">Portunus trituberculatus</name>
    <name type="common">Swimming crab</name>
    <name type="synonym">Neptunus trituberculatus</name>
    <dbReference type="NCBI Taxonomy" id="210409"/>
    <lineage>
        <taxon>Eukaryota</taxon>
        <taxon>Metazoa</taxon>
        <taxon>Ecdysozoa</taxon>
        <taxon>Arthropoda</taxon>
        <taxon>Crustacea</taxon>
        <taxon>Multicrustacea</taxon>
        <taxon>Malacostraca</taxon>
        <taxon>Eumalacostraca</taxon>
        <taxon>Eucarida</taxon>
        <taxon>Decapoda</taxon>
        <taxon>Pleocyemata</taxon>
        <taxon>Brachyura</taxon>
        <taxon>Eubrachyura</taxon>
        <taxon>Portunoidea</taxon>
        <taxon>Portunidae</taxon>
        <taxon>Portuninae</taxon>
        <taxon>Portunus</taxon>
    </lineage>
</organism>
<keyword evidence="3" id="KW-1185">Reference proteome</keyword>
<proteinExistence type="predicted"/>
<gene>
    <name evidence="2" type="ORF">E2C01_024270</name>
</gene>
<evidence type="ECO:0000313" key="3">
    <source>
        <dbReference type="Proteomes" id="UP000324222"/>
    </source>
</evidence>
<sequence length="232" mass="25235">MAYSPWNQINPKEASGSERRLSGQICYVNTPAGPLPGLWRRGGRATGWQGGNKAPCETYDKDASECMQRGASEGEQRGHRHRPAPLVMLGLTRLVRGKSSVRVAEGVAAGRVTPRPQEVFGSGNEQKWRRPEETASAWEGDDCSGGDEQGSSEGSLVRSDTKSEIITKRQVFQPLVMASRLVAALQMHTIRPLLSIPCPAALPFTHAAQHEINTAFMPTPRHSTPSSVAQLR</sequence>
<evidence type="ECO:0000256" key="1">
    <source>
        <dbReference type="SAM" id="MobiDB-lite"/>
    </source>
</evidence>
<feature type="region of interest" description="Disordered" evidence="1">
    <location>
        <begin position="1"/>
        <end position="22"/>
    </location>
</feature>
<protein>
    <submittedName>
        <fullName evidence="2">Uncharacterized protein</fullName>
    </submittedName>
</protein>